<evidence type="ECO:0000313" key="2">
    <source>
        <dbReference type="EMBL" id="GMT29255.1"/>
    </source>
</evidence>
<dbReference type="CDD" id="cd00198">
    <property type="entry name" value="vWFA"/>
    <property type="match status" value="1"/>
</dbReference>
<feature type="domain" description="VWFA" evidence="1">
    <location>
        <begin position="227"/>
        <end position="397"/>
    </location>
</feature>
<dbReference type="AlphaFoldDB" id="A0AAV5WC23"/>
<dbReference type="SUPFAM" id="SSF53300">
    <property type="entry name" value="vWA-like"/>
    <property type="match status" value="2"/>
</dbReference>
<reference evidence="2" key="1">
    <citation type="submission" date="2023-10" db="EMBL/GenBank/DDBJ databases">
        <title>Genome assembly of Pristionchus species.</title>
        <authorList>
            <person name="Yoshida K."/>
            <person name="Sommer R.J."/>
        </authorList>
    </citation>
    <scope>NUCLEOTIDE SEQUENCE</scope>
    <source>
        <strain evidence="2">RS5133</strain>
    </source>
</reference>
<protein>
    <recommendedName>
        <fullName evidence="1">VWFA domain-containing protein</fullName>
    </recommendedName>
</protein>
<dbReference type="InterPro" id="IPR050525">
    <property type="entry name" value="ECM_Assembly_Org"/>
</dbReference>
<dbReference type="Gene3D" id="3.40.50.410">
    <property type="entry name" value="von Willebrand factor, type A domain"/>
    <property type="match status" value="2"/>
</dbReference>
<dbReference type="InterPro" id="IPR036465">
    <property type="entry name" value="vWFA_dom_sf"/>
</dbReference>
<name>A0AAV5WC23_9BILA</name>
<dbReference type="InterPro" id="IPR002035">
    <property type="entry name" value="VWF_A"/>
</dbReference>
<evidence type="ECO:0000259" key="1">
    <source>
        <dbReference type="PROSITE" id="PS50234"/>
    </source>
</evidence>
<sequence length="464" mass="51322">LADHQNELDVVFVVDISNGNRDAFISQLLRARETVRFISQLPNCSARYGLVAFHRTAVNIINLDAEVASSVEKYSEVLLTLRPRQNARANLTVGLKAGISAFNSSLEMDEERRKILFVLHDGDAEDDVNNVLEILNDARHSHITVMAIASSQSEHTNSLLGLVDGEKTRLYKKGADRLPFDKTIRKISSAGLRRLTSIRKRPLLSSRVFASNTLLLDGGSNCSRGIDVMIVLDTSGSVFHFFEEQRMLAEDLVRRLGDPRGLRIGLIRFSALPIVAIPLDAPLNKEEVLERVHLTSFTGGATRISLAMNLAMDELRRVNRSGLQQYVVLLSDGHGQETWREASRVGERVAASNVKAYAASTSIDSNVDELALYVGARERIYTRARHPSFVADIVGPIIDCLRWNGIATTQKQFTQATATFPTVSLTTKAFTPVTKVSHYFVTFACISCRSDLDEDDFSLDGSGE</sequence>
<dbReference type="PANTHER" id="PTHR24020">
    <property type="entry name" value="COLLAGEN ALPHA"/>
    <property type="match status" value="1"/>
</dbReference>
<feature type="non-terminal residue" evidence="2">
    <location>
        <position position="464"/>
    </location>
</feature>
<dbReference type="Pfam" id="PF00092">
    <property type="entry name" value="VWA"/>
    <property type="match status" value="2"/>
</dbReference>
<organism evidence="2 3">
    <name type="scientific">Pristionchus fissidentatus</name>
    <dbReference type="NCBI Taxonomy" id="1538716"/>
    <lineage>
        <taxon>Eukaryota</taxon>
        <taxon>Metazoa</taxon>
        <taxon>Ecdysozoa</taxon>
        <taxon>Nematoda</taxon>
        <taxon>Chromadorea</taxon>
        <taxon>Rhabditida</taxon>
        <taxon>Rhabditina</taxon>
        <taxon>Diplogasteromorpha</taxon>
        <taxon>Diplogasteroidea</taxon>
        <taxon>Neodiplogasteridae</taxon>
        <taxon>Pristionchus</taxon>
    </lineage>
</organism>
<dbReference type="EMBL" id="BTSY01000005">
    <property type="protein sequence ID" value="GMT29255.1"/>
    <property type="molecule type" value="Genomic_DNA"/>
</dbReference>
<gene>
    <name evidence="2" type="ORF">PFISCL1PPCAC_20552</name>
</gene>
<feature type="non-terminal residue" evidence="2">
    <location>
        <position position="1"/>
    </location>
</feature>
<dbReference type="PROSITE" id="PS50234">
    <property type="entry name" value="VWFA"/>
    <property type="match status" value="2"/>
</dbReference>
<comment type="caution">
    <text evidence="2">The sequence shown here is derived from an EMBL/GenBank/DDBJ whole genome shotgun (WGS) entry which is preliminary data.</text>
</comment>
<accession>A0AAV5WC23</accession>
<feature type="domain" description="VWFA" evidence="1">
    <location>
        <begin position="9"/>
        <end position="187"/>
    </location>
</feature>
<dbReference type="Proteomes" id="UP001432322">
    <property type="component" value="Unassembled WGS sequence"/>
</dbReference>
<evidence type="ECO:0000313" key="3">
    <source>
        <dbReference type="Proteomes" id="UP001432322"/>
    </source>
</evidence>
<dbReference type="SMART" id="SM00327">
    <property type="entry name" value="VWA"/>
    <property type="match status" value="2"/>
</dbReference>
<keyword evidence="3" id="KW-1185">Reference proteome</keyword>
<proteinExistence type="predicted"/>